<protein>
    <submittedName>
        <fullName evidence="2">DUF2474 domain-containing protein</fullName>
    </submittedName>
</protein>
<reference evidence="2 3" key="1">
    <citation type="submission" date="2018-11" db="EMBL/GenBank/DDBJ databases">
        <title>Pseudaminobacter arsenicus sp. nov., an arsenic-resistant bacterium isolated from arsenic-rich aquifers.</title>
        <authorList>
            <person name="Mu Y."/>
        </authorList>
    </citation>
    <scope>NUCLEOTIDE SEQUENCE [LARGE SCALE GENOMIC DNA]</scope>
    <source>
        <strain evidence="2 3">CB3</strain>
    </source>
</reference>
<gene>
    <name evidence="2" type="ORF">EET67_07695</name>
</gene>
<accession>A0A432V8U7</accession>
<proteinExistence type="predicted"/>
<dbReference type="Proteomes" id="UP000281647">
    <property type="component" value="Unassembled WGS sequence"/>
</dbReference>
<comment type="caution">
    <text evidence="2">The sequence shown here is derived from an EMBL/GenBank/DDBJ whole genome shotgun (WGS) entry which is preliminary data.</text>
</comment>
<keyword evidence="1" id="KW-0812">Transmembrane</keyword>
<dbReference type="EMBL" id="RKST01000006">
    <property type="protein sequence ID" value="RUM98503.1"/>
    <property type="molecule type" value="Genomic_DNA"/>
</dbReference>
<evidence type="ECO:0000313" key="2">
    <source>
        <dbReference type="EMBL" id="RUM98503.1"/>
    </source>
</evidence>
<feature type="transmembrane region" description="Helical" evidence="1">
    <location>
        <begin position="12"/>
        <end position="34"/>
    </location>
</feature>
<keyword evidence="3" id="KW-1185">Reference proteome</keyword>
<name>A0A432V8U7_9HYPH</name>
<dbReference type="OrthoDB" id="7364532at2"/>
<organism evidence="2 3">
    <name type="scientific">Borborobacter arsenicus</name>
    <dbReference type="NCBI Taxonomy" id="1851146"/>
    <lineage>
        <taxon>Bacteria</taxon>
        <taxon>Pseudomonadati</taxon>
        <taxon>Pseudomonadota</taxon>
        <taxon>Alphaproteobacteria</taxon>
        <taxon>Hyphomicrobiales</taxon>
        <taxon>Phyllobacteriaceae</taxon>
        <taxon>Borborobacter</taxon>
    </lineage>
</organism>
<sequence>MPERGDRRLFSQLAWFVGLWLAGVLVTAAVAYGLRLWLL</sequence>
<keyword evidence="1" id="KW-1133">Transmembrane helix</keyword>
<dbReference type="RefSeq" id="WP_128626357.1">
    <property type="nucleotide sequence ID" value="NZ_RKST01000006.1"/>
</dbReference>
<dbReference type="AlphaFoldDB" id="A0A432V8U7"/>
<keyword evidence="1" id="KW-0472">Membrane</keyword>
<evidence type="ECO:0000256" key="1">
    <source>
        <dbReference type="SAM" id="Phobius"/>
    </source>
</evidence>
<evidence type="ECO:0000313" key="3">
    <source>
        <dbReference type="Proteomes" id="UP000281647"/>
    </source>
</evidence>